<dbReference type="PROSITE" id="PS51318">
    <property type="entry name" value="TAT"/>
    <property type="match status" value="1"/>
</dbReference>
<dbReference type="SUPFAM" id="SSF53649">
    <property type="entry name" value="Alkaline phosphatase-like"/>
    <property type="match status" value="1"/>
</dbReference>
<dbReference type="EMBL" id="QNRR01000008">
    <property type="protein sequence ID" value="RBP40592.1"/>
    <property type="molecule type" value="Genomic_DNA"/>
</dbReference>
<gene>
    <name evidence="1" type="ORF">DES53_108299</name>
</gene>
<accession>A0A366HDR7</accession>
<dbReference type="RefSeq" id="WP_113960441.1">
    <property type="nucleotide sequence ID" value="NZ_QNRR01000008.1"/>
</dbReference>
<proteinExistence type="predicted"/>
<dbReference type="PANTHER" id="PTHR43737">
    <property type="entry name" value="BLL7424 PROTEIN"/>
    <property type="match status" value="1"/>
</dbReference>
<dbReference type="Gene3D" id="3.40.720.10">
    <property type="entry name" value="Alkaline Phosphatase, subunit A"/>
    <property type="match status" value="1"/>
</dbReference>
<protein>
    <submittedName>
        <fullName evidence="1">Uncharacterized protein DUF1501</fullName>
    </submittedName>
</protein>
<dbReference type="AlphaFoldDB" id="A0A366HDR7"/>
<keyword evidence="2" id="KW-1185">Reference proteome</keyword>
<comment type="caution">
    <text evidence="1">The sequence shown here is derived from an EMBL/GenBank/DDBJ whole genome shotgun (WGS) entry which is preliminary data.</text>
</comment>
<name>A0A366HDR7_9BACT</name>
<dbReference type="OrthoDB" id="177538at2"/>
<evidence type="ECO:0000313" key="1">
    <source>
        <dbReference type="EMBL" id="RBP40592.1"/>
    </source>
</evidence>
<dbReference type="Pfam" id="PF07394">
    <property type="entry name" value="DUF1501"/>
    <property type="match status" value="1"/>
</dbReference>
<reference evidence="1 2" key="1">
    <citation type="submission" date="2018-06" db="EMBL/GenBank/DDBJ databases">
        <title>Genomic Encyclopedia of Type Strains, Phase IV (KMG-IV): sequencing the most valuable type-strain genomes for metagenomic binning, comparative biology and taxonomic classification.</title>
        <authorList>
            <person name="Goeker M."/>
        </authorList>
    </citation>
    <scope>NUCLEOTIDE SEQUENCE [LARGE SCALE GENOMIC DNA]</scope>
    <source>
        <strain evidence="1 2">DSM 25532</strain>
    </source>
</reference>
<organism evidence="1 2">
    <name type="scientific">Roseimicrobium gellanilyticum</name>
    <dbReference type="NCBI Taxonomy" id="748857"/>
    <lineage>
        <taxon>Bacteria</taxon>
        <taxon>Pseudomonadati</taxon>
        <taxon>Verrucomicrobiota</taxon>
        <taxon>Verrucomicrobiia</taxon>
        <taxon>Verrucomicrobiales</taxon>
        <taxon>Verrucomicrobiaceae</taxon>
        <taxon>Roseimicrobium</taxon>
    </lineage>
</organism>
<sequence>MSSPFTPTLTRQTLLRSAGAGFGYLALAGLLGHQQQAFGAEKKLEHPLAPKKPHFTPRAKRIIFVFMEGAMSQLDTFEYKPQLVKDGGKGGPGGGTLTSSKFKFKQYGQTGSWFSELLPNIATHADKFCWLRGLHTDTPAHPQAVVQLHTGSANAALTRPSMGAWLLYGLGSENNDLPGYVTINPPPNFGGAVNYGSAFLPAEYQGTRINDQGQLPNVKAYSARSLQRKQLDLIQSMNRDLAATSGAPDPVDAIIESFELGFRMQSKVPELLDISKEPVKVQEAYGVKDGPQGAFARQCLMARRLSEAGVRFVEICQSGWDHHNNLHKGLIDRTSTIDQPVAALLHDLETRGLLEETLVLFGSEFGRQPTAQGQDGRDHNITGYSMALAGAGVKAGYVHGATDEYGIKAVEGRMHTNDLHATLLALMGLDHEKLRYRYAGRDFRLTDVAGNVATEIFA</sequence>
<dbReference type="InterPro" id="IPR010869">
    <property type="entry name" value="DUF1501"/>
</dbReference>
<dbReference type="InterPro" id="IPR017850">
    <property type="entry name" value="Alkaline_phosphatase_core_sf"/>
</dbReference>
<evidence type="ECO:0000313" key="2">
    <source>
        <dbReference type="Proteomes" id="UP000253426"/>
    </source>
</evidence>
<dbReference type="Proteomes" id="UP000253426">
    <property type="component" value="Unassembled WGS sequence"/>
</dbReference>
<dbReference type="PANTHER" id="PTHR43737:SF1">
    <property type="entry name" value="DUF1501 DOMAIN-CONTAINING PROTEIN"/>
    <property type="match status" value="1"/>
</dbReference>
<dbReference type="InterPro" id="IPR006311">
    <property type="entry name" value="TAT_signal"/>
</dbReference>